<dbReference type="PROSITE" id="PS50102">
    <property type="entry name" value="RRM"/>
    <property type="match status" value="1"/>
</dbReference>
<dbReference type="SMART" id="SM00360">
    <property type="entry name" value="RRM"/>
    <property type="match status" value="1"/>
</dbReference>
<feature type="compositionally biased region" description="Gly residues" evidence="3">
    <location>
        <begin position="227"/>
        <end position="239"/>
    </location>
</feature>
<keyword evidence="6" id="KW-1185">Reference proteome</keyword>
<dbReference type="GO" id="GO:0006406">
    <property type="term" value="P:mRNA export from nucleus"/>
    <property type="evidence" value="ECO:0007669"/>
    <property type="project" value="TreeGrafter"/>
</dbReference>
<dbReference type="GO" id="GO:0005634">
    <property type="term" value="C:nucleus"/>
    <property type="evidence" value="ECO:0007669"/>
    <property type="project" value="TreeGrafter"/>
</dbReference>
<dbReference type="PANTHER" id="PTHR19965:SF35">
    <property type="entry name" value="RNA ANNEALING PROTEIN YRA1"/>
    <property type="match status" value="1"/>
</dbReference>
<feature type="region of interest" description="Disordered" evidence="3">
    <location>
        <begin position="183"/>
        <end position="301"/>
    </location>
</feature>
<dbReference type="SMART" id="SM01218">
    <property type="entry name" value="FoP_duplication"/>
    <property type="match status" value="1"/>
</dbReference>
<dbReference type="Proteomes" id="UP000070544">
    <property type="component" value="Unassembled WGS sequence"/>
</dbReference>
<dbReference type="Pfam" id="PF00076">
    <property type="entry name" value="RRM_1"/>
    <property type="match status" value="1"/>
</dbReference>
<proteinExistence type="predicted"/>
<dbReference type="PANTHER" id="PTHR19965">
    <property type="entry name" value="RNA AND EXPORT FACTOR BINDING PROTEIN"/>
    <property type="match status" value="1"/>
</dbReference>
<gene>
    <name evidence="5" type="ORF">M427DRAFT_133659</name>
</gene>
<evidence type="ECO:0000313" key="5">
    <source>
        <dbReference type="EMBL" id="KXS17227.1"/>
    </source>
</evidence>
<evidence type="ECO:0000256" key="2">
    <source>
        <dbReference type="PROSITE-ProRule" id="PRU00176"/>
    </source>
</evidence>
<dbReference type="InterPro" id="IPR051229">
    <property type="entry name" value="ALYREF_mRNA_export"/>
</dbReference>
<dbReference type="Pfam" id="PF13865">
    <property type="entry name" value="FoP_duplication"/>
    <property type="match status" value="1"/>
</dbReference>
<evidence type="ECO:0000256" key="1">
    <source>
        <dbReference type="ARBA" id="ARBA00022884"/>
    </source>
</evidence>
<feature type="compositionally biased region" description="Low complexity" evidence="3">
    <location>
        <begin position="282"/>
        <end position="291"/>
    </location>
</feature>
<dbReference type="InterPro" id="IPR000504">
    <property type="entry name" value="RRM_dom"/>
</dbReference>
<evidence type="ECO:0000256" key="3">
    <source>
        <dbReference type="SAM" id="MobiDB-lite"/>
    </source>
</evidence>
<organism evidence="5 6">
    <name type="scientific">Gonapodya prolifera (strain JEL478)</name>
    <name type="common">Monoblepharis prolifera</name>
    <dbReference type="NCBI Taxonomy" id="1344416"/>
    <lineage>
        <taxon>Eukaryota</taxon>
        <taxon>Fungi</taxon>
        <taxon>Fungi incertae sedis</taxon>
        <taxon>Chytridiomycota</taxon>
        <taxon>Chytridiomycota incertae sedis</taxon>
        <taxon>Monoblepharidomycetes</taxon>
        <taxon>Monoblepharidales</taxon>
        <taxon>Gonapodyaceae</taxon>
        <taxon>Gonapodya</taxon>
    </lineage>
</organism>
<dbReference type="InterPro" id="IPR035979">
    <property type="entry name" value="RBD_domain_sf"/>
</dbReference>
<accession>A0A139AKC5</accession>
<name>A0A139AKC5_GONPJ</name>
<dbReference type="CDD" id="cd12418">
    <property type="entry name" value="RRM_Aly_REF_like"/>
    <property type="match status" value="1"/>
</dbReference>
<dbReference type="Gene3D" id="3.30.70.330">
    <property type="match status" value="1"/>
</dbReference>
<dbReference type="InterPro" id="IPR025715">
    <property type="entry name" value="FoP_C"/>
</dbReference>
<protein>
    <recommendedName>
        <fullName evidence="4">RRM domain-containing protein</fullName>
    </recommendedName>
</protein>
<feature type="compositionally biased region" description="Basic and acidic residues" evidence="3">
    <location>
        <begin position="243"/>
        <end position="252"/>
    </location>
</feature>
<sequence length="301" mass="31179">MSALLYLIASSYSLEYYFWTTRTFLPPFPLTIVTGRLILLLASLLSLQPWKHDLWADSASSRRGGNSGSGYNNHHHITGPSDGTKIRIEGLHYNVTESDLRDLLSLVGPLKFSRIHYDASGRSDGSADAVFLDAATARATVAKYNGVALDGETMKFSVVGGGDGASAGGAGLRGAGGARPSVLDRLGKSVGGGGGAGDGDDMAVDDGNDGRRWGGGADRRGRRGAAGVRGGGRSGGGGRSARSAKEPREPRQPKKNVSAEGLDADLDAYMQGTGDAMDADKPAAPAAAPAAQRQVVTYDDL</sequence>
<dbReference type="SUPFAM" id="SSF54928">
    <property type="entry name" value="RNA-binding domain, RBD"/>
    <property type="match status" value="1"/>
</dbReference>
<keyword evidence="1 2" id="KW-0694">RNA-binding</keyword>
<evidence type="ECO:0000259" key="4">
    <source>
        <dbReference type="PROSITE" id="PS50102"/>
    </source>
</evidence>
<dbReference type="EMBL" id="KQ965748">
    <property type="protein sequence ID" value="KXS17227.1"/>
    <property type="molecule type" value="Genomic_DNA"/>
</dbReference>
<dbReference type="InterPro" id="IPR012677">
    <property type="entry name" value="Nucleotide-bd_a/b_plait_sf"/>
</dbReference>
<feature type="domain" description="RRM" evidence="4">
    <location>
        <begin position="84"/>
        <end position="161"/>
    </location>
</feature>
<dbReference type="OrthoDB" id="346839at2759"/>
<feature type="compositionally biased region" description="Acidic residues" evidence="3">
    <location>
        <begin position="198"/>
        <end position="207"/>
    </location>
</feature>
<evidence type="ECO:0000313" key="6">
    <source>
        <dbReference type="Proteomes" id="UP000070544"/>
    </source>
</evidence>
<dbReference type="STRING" id="1344416.A0A139AKC5"/>
<reference evidence="5 6" key="1">
    <citation type="journal article" date="2015" name="Genome Biol. Evol.">
        <title>Phylogenomic analyses indicate that early fungi evolved digesting cell walls of algal ancestors of land plants.</title>
        <authorList>
            <person name="Chang Y."/>
            <person name="Wang S."/>
            <person name="Sekimoto S."/>
            <person name="Aerts A.L."/>
            <person name="Choi C."/>
            <person name="Clum A."/>
            <person name="LaButti K.M."/>
            <person name="Lindquist E.A."/>
            <person name="Yee Ngan C."/>
            <person name="Ohm R.A."/>
            <person name="Salamov A.A."/>
            <person name="Grigoriev I.V."/>
            <person name="Spatafora J.W."/>
            <person name="Berbee M.L."/>
        </authorList>
    </citation>
    <scope>NUCLEOTIDE SEQUENCE [LARGE SCALE GENOMIC DNA]</scope>
    <source>
        <strain evidence="5 6">JEL478</strain>
    </source>
</reference>
<dbReference type="GO" id="GO:0003729">
    <property type="term" value="F:mRNA binding"/>
    <property type="evidence" value="ECO:0007669"/>
    <property type="project" value="TreeGrafter"/>
</dbReference>
<dbReference type="AlphaFoldDB" id="A0A139AKC5"/>